<name>A0A6L2Q1R8_COPFO</name>
<dbReference type="FunFam" id="3.60.60.10:FF:000001">
    <property type="entry name" value="Secernin 1"/>
    <property type="match status" value="1"/>
</dbReference>
<accession>A0A6L2Q1R8</accession>
<dbReference type="GO" id="GO:0006508">
    <property type="term" value="P:proteolysis"/>
    <property type="evidence" value="ECO:0007669"/>
    <property type="project" value="InterPro"/>
</dbReference>
<dbReference type="Proteomes" id="UP000502823">
    <property type="component" value="Unassembled WGS sequence"/>
</dbReference>
<protein>
    <recommendedName>
        <fullName evidence="4">Secernin-2</fullName>
    </recommendedName>
</protein>
<dbReference type="InterPro" id="IPR005322">
    <property type="entry name" value="Peptidase_C69"/>
</dbReference>
<proteinExistence type="inferred from homology"/>
<dbReference type="GO" id="GO:0016805">
    <property type="term" value="F:dipeptidase activity"/>
    <property type="evidence" value="ECO:0007669"/>
    <property type="project" value="InterPro"/>
</dbReference>
<reference evidence="3" key="1">
    <citation type="submission" date="2020-01" db="EMBL/GenBank/DDBJ databases">
        <title>Draft genome sequence of the Termite Coptotermes fromosanus.</title>
        <authorList>
            <person name="Itakura S."/>
            <person name="Yosikawa Y."/>
            <person name="Umezawa K."/>
        </authorList>
    </citation>
    <scope>NUCLEOTIDE SEQUENCE [LARGE SCALE GENOMIC DNA]</scope>
</reference>
<organism evidence="2 3">
    <name type="scientific">Coptotermes formosanus</name>
    <name type="common">Formosan subterranean termite</name>
    <dbReference type="NCBI Taxonomy" id="36987"/>
    <lineage>
        <taxon>Eukaryota</taxon>
        <taxon>Metazoa</taxon>
        <taxon>Ecdysozoa</taxon>
        <taxon>Arthropoda</taxon>
        <taxon>Hexapoda</taxon>
        <taxon>Insecta</taxon>
        <taxon>Pterygota</taxon>
        <taxon>Neoptera</taxon>
        <taxon>Polyneoptera</taxon>
        <taxon>Dictyoptera</taxon>
        <taxon>Blattodea</taxon>
        <taxon>Blattoidea</taxon>
        <taxon>Termitoidae</taxon>
        <taxon>Rhinotermitidae</taxon>
        <taxon>Coptotermes</taxon>
    </lineage>
</organism>
<dbReference type="FunCoup" id="A0A6L2Q1R8">
    <property type="interactions" value="15"/>
</dbReference>
<gene>
    <name evidence="2" type="ORF">Cfor_01167</name>
</gene>
<dbReference type="Gene3D" id="3.60.60.10">
    <property type="entry name" value="Penicillin V Acylase, Chain A"/>
    <property type="match status" value="1"/>
</dbReference>
<dbReference type="PANTHER" id="PTHR12994:SF17">
    <property type="entry name" value="LD30995P"/>
    <property type="match status" value="1"/>
</dbReference>
<dbReference type="OrthoDB" id="5175656at2759"/>
<dbReference type="Pfam" id="PF03577">
    <property type="entry name" value="Peptidase_C69"/>
    <property type="match status" value="1"/>
</dbReference>
<sequence length="444" mass="48606">MAVDVHTTMTITNAGTKPSLLKLLWTTVSGEPVTMNRVSCDTFVVLPPLTAHGGVVFGKNSDRPKGEVQELIYQPSQQHTAGEQLQCTYITVEQVEATHAVILSKPAWMWGAEMGANANGVVIGNEAVWTKLESPLDHDEKLLGMDLVRLGLERSETAEQAVEVITELLERYGQGGPCSDTIPDFTYHNSFLIADSKEAWVLETAGKVWAAEKITAGCRNISNALSIGTKIDRSSAELKEVAQKHGLWDGQGEFNFASVYGKSEGAGSEREICGRNLLKTLSADKTFDVSCMFQVLRDEDSGICRTSDDNFPTAGSQVSVLSAAGSGKPHCHWFTATPNPRTSVFKPFIFTPAARISQHTYSPTFDDDPAKVIPRFQRKVDRAHTLYKLHAGAADSARSLLKDMELDCVAEVNKFLDDFTPGQSLAEVDDLLKDVVETEVKFYK</sequence>
<dbReference type="GO" id="GO:0070004">
    <property type="term" value="F:cysteine-type exopeptidase activity"/>
    <property type="evidence" value="ECO:0007669"/>
    <property type="project" value="InterPro"/>
</dbReference>
<dbReference type="EMBL" id="BLKM01005966">
    <property type="protein sequence ID" value="GFG35847.1"/>
    <property type="molecule type" value="Genomic_DNA"/>
</dbReference>
<evidence type="ECO:0000313" key="3">
    <source>
        <dbReference type="Proteomes" id="UP000502823"/>
    </source>
</evidence>
<dbReference type="InParanoid" id="A0A6L2Q1R8"/>
<dbReference type="PANTHER" id="PTHR12994">
    <property type="entry name" value="SECERNIN"/>
    <property type="match status" value="1"/>
</dbReference>
<comment type="similarity">
    <text evidence="1">Belongs to the peptidase C69 family. Secernin subfamily.</text>
</comment>
<dbReference type="AlphaFoldDB" id="A0A6L2Q1R8"/>
<comment type="caution">
    <text evidence="2">The sequence shown here is derived from an EMBL/GenBank/DDBJ whole genome shotgun (WGS) entry which is preliminary data.</text>
</comment>
<evidence type="ECO:0008006" key="4">
    <source>
        <dbReference type="Google" id="ProtNLM"/>
    </source>
</evidence>
<evidence type="ECO:0000313" key="2">
    <source>
        <dbReference type="EMBL" id="GFG35847.1"/>
    </source>
</evidence>
<evidence type="ECO:0000256" key="1">
    <source>
        <dbReference type="ARBA" id="ARBA00005705"/>
    </source>
</evidence>
<keyword evidence="3" id="KW-1185">Reference proteome</keyword>